<feature type="region of interest" description="Disordered" evidence="2">
    <location>
        <begin position="27"/>
        <end position="61"/>
    </location>
</feature>
<dbReference type="EMBL" id="LSYV01000002">
    <property type="protein sequence ID" value="KXZ56756.1"/>
    <property type="molecule type" value="Genomic_DNA"/>
</dbReference>
<dbReference type="InterPro" id="IPR027417">
    <property type="entry name" value="P-loop_NTPase"/>
</dbReference>
<keyword evidence="1" id="KW-0378">Hydrolase</keyword>
<dbReference type="GO" id="GO:0015616">
    <property type="term" value="F:DNA translocase activity"/>
    <property type="evidence" value="ECO:0007669"/>
    <property type="project" value="TreeGrafter"/>
</dbReference>
<accession>A0A150H3M5</accession>
<dbReference type="AlphaFoldDB" id="A0A150H3M5"/>
<dbReference type="STRING" id="33097.A0A150H3M5"/>
<dbReference type="SMART" id="SM00490">
    <property type="entry name" value="HELICc"/>
    <property type="match status" value="1"/>
</dbReference>
<dbReference type="PANTHER" id="PTHR45629:SF7">
    <property type="entry name" value="DNA EXCISION REPAIR PROTEIN ERCC-6-RELATED"/>
    <property type="match status" value="1"/>
</dbReference>
<evidence type="ECO:0000313" key="4">
    <source>
        <dbReference type="EMBL" id="KXZ56756.1"/>
    </source>
</evidence>
<gene>
    <name evidence="4" type="ORF">GPECTOR_1g681</name>
</gene>
<dbReference type="Proteomes" id="UP000075714">
    <property type="component" value="Unassembled WGS sequence"/>
</dbReference>
<dbReference type="InterPro" id="IPR049730">
    <property type="entry name" value="SNF2/RAD54-like_C"/>
</dbReference>
<reference evidence="5" key="1">
    <citation type="journal article" date="2016" name="Nat. Commun.">
        <title>The Gonium pectorale genome demonstrates co-option of cell cycle regulation during the evolution of multicellularity.</title>
        <authorList>
            <person name="Hanschen E.R."/>
            <person name="Marriage T.N."/>
            <person name="Ferris P.J."/>
            <person name="Hamaji T."/>
            <person name="Toyoda A."/>
            <person name="Fujiyama A."/>
            <person name="Neme R."/>
            <person name="Noguchi H."/>
            <person name="Minakuchi Y."/>
            <person name="Suzuki M."/>
            <person name="Kawai-Toyooka H."/>
            <person name="Smith D.R."/>
            <person name="Sparks H."/>
            <person name="Anderson J."/>
            <person name="Bakaric R."/>
            <person name="Luria V."/>
            <person name="Karger A."/>
            <person name="Kirschner M.W."/>
            <person name="Durand P.M."/>
            <person name="Michod R.E."/>
            <person name="Nozaki H."/>
            <person name="Olson B.J."/>
        </authorList>
    </citation>
    <scope>NUCLEOTIDE SEQUENCE [LARGE SCALE GENOMIC DNA]</scope>
    <source>
        <strain evidence="5">NIES-2863</strain>
    </source>
</reference>
<feature type="domain" description="Helicase C-terminal" evidence="3">
    <location>
        <begin position="97"/>
        <end position="249"/>
    </location>
</feature>
<keyword evidence="5" id="KW-1185">Reference proteome</keyword>
<dbReference type="CDD" id="cd18793">
    <property type="entry name" value="SF2_C_SNF"/>
    <property type="match status" value="1"/>
</dbReference>
<dbReference type="PROSITE" id="PS51194">
    <property type="entry name" value="HELICASE_CTER"/>
    <property type="match status" value="1"/>
</dbReference>
<evidence type="ECO:0000313" key="5">
    <source>
        <dbReference type="Proteomes" id="UP000075714"/>
    </source>
</evidence>
<dbReference type="InterPro" id="IPR001650">
    <property type="entry name" value="Helicase_C-like"/>
</dbReference>
<evidence type="ECO:0000256" key="1">
    <source>
        <dbReference type="ARBA" id="ARBA00022801"/>
    </source>
</evidence>
<dbReference type="GO" id="GO:0016787">
    <property type="term" value="F:hydrolase activity"/>
    <property type="evidence" value="ECO:0007669"/>
    <property type="project" value="UniProtKB-KW"/>
</dbReference>
<dbReference type="OrthoDB" id="413460at2759"/>
<protein>
    <recommendedName>
        <fullName evidence="3">Helicase C-terminal domain-containing protein</fullName>
    </recommendedName>
</protein>
<dbReference type="Gene3D" id="3.40.50.300">
    <property type="entry name" value="P-loop containing nucleotide triphosphate hydrolases"/>
    <property type="match status" value="1"/>
</dbReference>
<evidence type="ECO:0000259" key="3">
    <source>
        <dbReference type="PROSITE" id="PS51194"/>
    </source>
</evidence>
<dbReference type="SUPFAM" id="SSF52540">
    <property type="entry name" value="P-loop containing nucleoside triphosphate hydrolases"/>
    <property type="match status" value="1"/>
</dbReference>
<organism evidence="4 5">
    <name type="scientific">Gonium pectorale</name>
    <name type="common">Green alga</name>
    <dbReference type="NCBI Taxonomy" id="33097"/>
    <lineage>
        <taxon>Eukaryota</taxon>
        <taxon>Viridiplantae</taxon>
        <taxon>Chlorophyta</taxon>
        <taxon>core chlorophytes</taxon>
        <taxon>Chlorophyceae</taxon>
        <taxon>CS clade</taxon>
        <taxon>Chlamydomonadales</taxon>
        <taxon>Volvocaceae</taxon>
        <taxon>Gonium</taxon>
    </lineage>
</organism>
<feature type="compositionally biased region" description="Low complexity" evidence="2">
    <location>
        <begin position="438"/>
        <end position="458"/>
    </location>
</feature>
<dbReference type="PANTHER" id="PTHR45629">
    <property type="entry name" value="SNF2/RAD54 FAMILY MEMBER"/>
    <property type="match status" value="1"/>
</dbReference>
<dbReference type="Pfam" id="PF00271">
    <property type="entry name" value="Helicase_C"/>
    <property type="match status" value="1"/>
</dbReference>
<feature type="compositionally biased region" description="Polar residues" evidence="2">
    <location>
        <begin position="513"/>
        <end position="546"/>
    </location>
</feature>
<name>A0A150H3M5_GONPE</name>
<evidence type="ECO:0000256" key="2">
    <source>
        <dbReference type="SAM" id="MobiDB-lite"/>
    </source>
</evidence>
<feature type="compositionally biased region" description="Acidic residues" evidence="2">
    <location>
        <begin position="30"/>
        <end position="54"/>
    </location>
</feature>
<sequence>MPSSLCRRWAKDGKACVKHDGKRRTSLDDFIVDTDEEEDDSGSETDGSGGEEDALPSRRMEEEDVPIEWLGDGASLHSELTRELERRGADASCKSAFVLALIDRLTAEGHRTLIFSQSKAGVKAARLKYLRIDGDVSAEDRQAHVQTFQRSNDIPVFLLTSQVGGLGLTLTAADRVIIVDPAWNPSVDNQSVDRAYRIGQTRDVVVYRLITCGTVEEKIYRKQVFKGGLSKTGTEEGIQFRYFTQTDLRDLFSVTPEGLQQSATQVQLNDLHAHQRSCTEELQRHMDSVLRMDGVAGIHDHHLLFTQRPQEPVPTAQDGAAILSQMQPNPGSVDTLTSMLGSGLRLGGGGIANTKRQAAVDQARRRVEELASRIQHMQSTAIMAARMPDGGAKSYRAPPFSEKGMMGQAPLPPGRLGGLTFGAGIMQRRAASGGGNGSTNSTAVTGTGNTSAATSMGARPQVVPGGPRISAGGPSAGESGFGSSSQRPSGQPSHGGRGAVQLATSRGRELSDGSASRQTALSQRSLPKQEESVSFVTADSVATQDGNDADEATSRVIDLVTP</sequence>
<dbReference type="InterPro" id="IPR050496">
    <property type="entry name" value="SNF2_RAD54_helicase_repair"/>
</dbReference>
<feature type="compositionally biased region" description="Low complexity" evidence="2">
    <location>
        <begin position="481"/>
        <end position="492"/>
    </location>
</feature>
<feature type="region of interest" description="Disordered" evidence="2">
    <location>
        <begin position="429"/>
        <end position="562"/>
    </location>
</feature>
<comment type="caution">
    <text evidence="4">The sequence shown here is derived from an EMBL/GenBank/DDBJ whole genome shotgun (WGS) entry which is preliminary data.</text>
</comment>
<proteinExistence type="predicted"/>